<keyword evidence="11" id="KW-1185">Reference proteome</keyword>
<protein>
    <recommendedName>
        <fullName evidence="12">Pectin lyase-like family protein</fullName>
    </recommendedName>
</protein>
<reference evidence="10" key="1">
    <citation type="submission" date="2020-01" db="EMBL/GenBank/DDBJ databases">
        <title>Development of genomics and gene disruption for Polysphondylium violaceum indicates a role for the polyketide synthase stlB in stalk morphogenesis.</title>
        <authorList>
            <person name="Narita B."/>
            <person name="Kawabe Y."/>
            <person name="Kin K."/>
            <person name="Saito T."/>
            <person name="Gibbs R."/>
            <person name="Kuspa A."/>
            <person name="Muzny D."/>
            <person name="Queller D."/>
            <person name="Richards S."/>
            <person name="Strassman J."/>
            <person name="Sucgang R."/>
            <person name="Worley K."/>
            <person name="Schaap P."/>
        </authorList>
    </citation>
    <scope>NUCLEOTIDE SEQUENCE</scope>
    <source>
        <strain evidence="10">QSvi11</strain>
    </source>
</reference>
<keyword evidence="7" id="KW-0998">Cell outer membrane</keyword>
<gene>
    <name evidence="10" type="ORF">CYY_008454</name>
</gene>
<evidence type="ECO:0000256" key="2">
    <source>
        <dbReference type="ARBA" id="ARBA00004442"/>
    </source>
</evidence>
<evidence type="ECO:0000313" key="10">
    <source>
        <dbReference type="EMBL" id="KAF2070234.1"/>
    </source>
</evidence>
<dbReference type="AlphaFoldDB" id="A0A8J4PQE7"/>
<dbReference type="Proteomes" id="UP000695562">
    <property type="component" value="Unassembled WGS sequence"/>
</dbReference>
<proteinExistence type="predicted"/>
<feature type="signal peptide" evidence="9">
    <location>
        <begin position="1"/>
        <end position="21"/>
    </location>
</feature>
<dbReference type="PANTHER" id="PTHR31318:SF2">
    <property type="entry name" value="PECTIN LYASE-LIKE FAMILY PROTEIN-RELATED"/>
    <property type="match status" value="1"/>
</dbReference>
<dbReference type="NCBIfam" id="TIGR01376">
    <property type="entry name" value="POMP_repeat"/>
    <property type="match status" value="1"/>
</dbReference>
<evidence type="ECO:0000256" key="9">
    <source>
        <dbReference type="SAM" id="SignalP"/>
    </source>
</evidence>
<evidence type="ECO:0000256" key="8">
    <source>
        <dbReference type="SAM" id="Phobius"/>
    </source>
</evidence>
<dbReference type="EMBL" id="AJWJ01000522">
    <property type="protein sequence ID" value="KAF2070234.1"/>
    <property type="molecule type" value="Genomic_DNA"/>
</dbReference>
<name>A0A8J4PQE7_9MYCE</name>
<dbReference type="GO" id="GO:0005576">
    <property type="term" value="C:extracellular region"/>
    <property type="evidence" value="ECO:0007669"/>
    <property type="project" value="UniProtKB-SubCell"/>
</dbReference>
<evidence type="ECO:0008006" key="12">
    <source>
        <dbReference type="Google" id="ProtNLM"/>
    </source>
</evidence>
<evidence type="ECO:0000256" key="1">
    <source>
        <dbReference type="ARBA" id="ARBA00004196"/>
    </source>
</evidence>
<keyword evidence="4" id="KW-0964">Secreted</keyword>
<keyword evidence="8" id="KW-0812">Transmembrane</keyword>
<dbReference type="InterPro" id="IPR003368">
    <property type="entry name" value="POMP_repeat"/>
</dbReference>
<evidence type="ECO:0000313" key="11">
    <source>
        <dbReference type="Proteomes" id="UP000695562"/>
    </source>
</evidence>
<dbReference type="PANTHER" id="PTHR31318">
    <property type="entry name" value="EXPRESSED PROTEIN-RELATED"/>
    <property type="match status" value="1"/>
</dbReference>
<comment type="caution">
    <text evidence="10">The sequence shown here is derived from an EMBL/GenBank/DDBJ whole genome shotgun (WGS) entry which is preliminary data.</text>
</comment>
<accession>A0A8J4PQE7</accession>
<comment type="subcellular location">
    <subcellularLocation>
        <location evidence="1">Cell envelope</location>
    </subcellularLocation>
    <subcellularLocation>
        <location evidence="2">Cell outer membrane</location>
    </subcellularLocation>
    <subcellularLocation>
        <location evidence="3">Secreted</location>
    </subcellularLocation>
</comment>
<evidence type="ECO:0000256" key="6">
    <source>
        <dbReference type="ARBA" id="ARBA00023136"/>
    </source>
</evidence>
<keyword evidence="6 8" id="KW-0472">Membrane</keyword>
<keyword evidence="5 9" id="KW-0732">Signal</keyword>
<evidence type="ECO:0000256" key="4">
    <source>
        <dbReference type="ARBA" id="ARBA00022525"/>
    </source>
</evidence>
<feature type="transmembrane region" description="Helical" evidence="8">
    <location>
        <begin position="505"/>
        <end position="527"/>
    </location>
</feature>
<keyword evidence="8" id="KW-1133">Transmembrane helix</keyword>
<feature type="chain" id="PRO_5035314855" description="Pectin lyase-like family protein" evidence="9">
    <location>
        <begin position="22"/>
        <end position="548"/>
    </location>
</feature>
<sequence>MSLKINLFLFFCFSLICVSQADTIVVQPFIDNNPLKQCQPNSPQYNNNILCPDLLSSIDYFTTTNSNNDTLELLLLDGLYTTVNGSSGVTIPSTIKNFIVNSYSIVVSQLSTSSVVLSPTNTSFTSYLFTTSTLKSSLYFINISNIELENSRSSLILIQNVIPTLNVYIDGCTFYNQTLAYYSIISLLEFYQGEYLYTIPLTISKSNFTKNNGKLVSALGTNVQLTNVNAVGNQGSANAIAIGVGYFLNINNCNFTSNSYLYSTVYHIGSQLEIDNSVFSNNNCQGQTNGVLSYMPSINVTSPVFKITSTQFHNNISPNGGAIYTKGYQNGNRIQASITNCKFNGNQANGLSGTGSGGALYLYYSLLNIVSTTFDSNSAAAYGGSVTMYNSLVTMDQCTIENSETFYGGLNYGGALYVQQSNLTLTNSVILNNIARFGENIYCTLSSISSVGSNFSSSSTIQTLGLNCDGDCTYIDQIENICPPTPSSSSTHHNSEDANKKRGKVIAIALGSTIGALFFIFILYILYRKYYVLPRQQHLNNHIRKPLL</sequence>
<evidence type="ECO:0000256" key="3">
    <source>
        <dbReference type="ARBA" id="ARBA00004613"/>
    </source>
</evidence>
<organism evidence="10 11">
    <name type="scientific">Polysphondylium violaceum</name>
    <dbReference type="NCBI Taxonomy" id="133409"/>
    <lineage>
        <taxon>Eukaryota</taxon>
        <taxon>Amoebozoa</taxon>
        <taxon>Evosea</taxon>
        <taxon>Eumycetozoa</taxon>
        <taxon>Dictyostelia</taxon>
        <taxon>Dictyosteliales</taxon>
        <taxon>Dictyosteliaceae</taxon>
        <taxon>Polysphondylium</taxon>
    </lineage>
</organism>
<evidence type="ECO:0000256" key="7">
    <source>
        <dbReference type="ARBA" id="ARBA00023237"/>
    </source>
</evidence>
<evidence type="ECO:0000256" key="5">
    <source>
        <dbReference type="ARBA" id="ARBA00022729"/>
    </source>
</evidence>